<sequence>MCLFFFCFCVFVIVRVKMLYRYISSLGNLRTIMFVLYAAENARMLYFNTVGLGKAVTPKAGLHFRLSTGFAAQ</sequence>
<reference evidence="1" key="2">
    <citation type="journal article" date="2015" name="Fish Shellfish Immunol.">
        <title>Early steps in the European eel (Anguilla anguilla)-Vibrio vulnificus interaction in the gills: Role of the RtxA13 toxin.</title>
        <authorList>
            <person name="Callol A."/>
            <person name="Pajuelo D."/>
            <person name="Ebbesson L."/>
            <person name="Teles M."/>
            <person name="MacKenzie S."/>
            <person name="Amaro C."/>
        </authorList>
    </citation>
    <scope>NUCLEOTIDE SEQUENCE</scope>
</reference>
<name>A0A0E9SDL4_ANGAN</name>
<reference evidence="1" key="1">
    <citation type="submission" date="2014-11" db="EMBL/GenBank/DDBJ databases">
        <authorList>
            <person name="Amaro Gonzalez C."/>
        </authorList>
    </citation>
    <scope>NUCLEOTIDE SEQUENCE</scope>
</reference>
<dbReference type="EMBL" id="GBXM01069108">
    <property type="protein sequence ID" value="JAH39469.1"/>
    <property type="molecule type" value="Transcribed_RNA"/>
</dbReference>
<organism evidence="1">
    <name type="scientific">Anguilla anguilla</name>
    <name type="common">European freshwater eel</name>
    <name type="synonym">Muraena anguilla</name>
    <dbReference type="NCBI Taxonomy" id="7936"/>
    <lineage>
        <taxon>Eukaryota</taxon>
        <taxon>Metazoa</taxon>
        <taxon>Chordata</taxon>
        <taxon>Craniata</taxon>
        <taxon>Vertebrata</taxon>
        <taxon>Euteleostomi</taxon>
        <taxon>Actinopterygii</taxon>
        <taxon>Neopterygii</taxon>
        <taxon>Teleostei</taxon>
        <taxon>Anguilliformes</taxon>
        <taxon>Anguillidae</taxon>
        <taxon>Anguilla</taxon>
    </lineage>
</organism>
<proteinExistence type="predicted"/>
<evidence type="ECO:0000313" key="1">
    <source>
        <dbReference type="EMBL" id="JAH39469.1"/>
    </source>
</evidence>
<protein>
    <submittedName>
        <fullName evidence="1">Uncharacterized protein</fullName>
    </submittedName>
</protein>
<dbReference type="AlphaFoldDB" id="A0A0E9SDL4"/>
<accession>A0A0E9SDL4</accession>